<proteinExistence type="predicted"/>
<dbReference type="InterPro" id="IPR013087">
    <property type="entry name" value="Znf_C2H2_type"/>
</dbReference>
<dbReference type="AlphaFoldDB" id="A0A4Q9MKN7"/>
<dbReference type="Proteomes" id="UP000292957">
    <property type="component" value="Unassembled WGS sequence"/>
</dbReference>
<dbReference type="Gene3D" id="3.30.160.60">
    <property type="entry name" value="Classic Zinc Finger"/>
    <property type="match status" value="1"/>
</dbReference>
<name>A0A4Q9MKN7_9APHY</name>
<dbReference type="PROSITE" id="PS50157">
    <property type="entry name" value="ZINC_FINGER_C2H2_2"/>
    <property type="match status" value="1"/>
</dbReference>
<gene>
    <name evidence="4" type="ORF">BD311DRAFT_722894</name>
</gene>
<feature type="domain" description="C2H2-type" evidence="3">
    <location>
        <begin position="165"/>
        <end position="188"/>
    </location>
</feature>
<reference evidence="4" key="1">
    <citation type="submission" date="2019-01" db="EMBL/GenBank/DDBJ databases">
        <title>Draft genome sequences of three monokaryotic isolates of the white-rot basidiomycete fungus Dichomitus squalens.</title>
        <authorList>
            <consortium name="DOE Joint Genome Institute"/>
            <person name="Lopez S.C."/>
            <person name="Andreopoulos B."/>
            <person name="Pangilinan J."/>
            <person name="Lipzen A."/>
            <person name="Riley R."/>
            <person name="Ahrendt S."/>
            <person name="Ng V."/>
            <person name="Barry K."/>
            <person name="Daum C."/>
            <person name="Grigoriev I.V."/>
            <person name="Hilden K.S."/>
            <person name="Makela M.R."/>
            <person name="de Vries R.P."/>
        </authorList>
    </citation>
    <scope>NUCLEOTIDE SEQUENCE [LARGE SCALE GENOMIC DNA]</scope>
    <source>
        <strain evidence="4">OM18370.1</strain>
    </source>
</reference>
<accession>A0A4Q9MKN7</accession>
<dbReference type="GO" id="GO:0008270">
    <property type="term" value="F:zinc ion binding"/>
    <property type="evidence" value="ECO:0007669"/>
    <property type="project" value="UniProtKB-KW"/>
</dbReference>
<evidence type="ECO:0000313" key="4">
    <source>
        <dbReference type="EMBL" id="TBU28144.1"/>
    </source>
</evidence>
<feature type="region of interest" description="Disordered" evidence="2">
    <location>
        <begin position="55"/>
        <end position="124"/>
    </location>
</feature>
<dbReference type="OrthoDB" id="3437960at2759"/>
<evidence type="ECO:0000259" key="3">
    <source>
        <dbReference type="PROSITE" id="PS50157"/>
    </source>
</evidence>
<protein>
    <recommendedName>
        <fullName evidence="3">C2H2-type domain-containing protein</fullName>
    </recommendedName>
</protein>
<evidence type="ECO:0000256" key="2">
    <source>
        <dbReference type="SAM" id="MobiDB-lite"/>
    </source>
</evidence>
<feature type="compositionally biased region" description="Basic residues" evidence="2">
    <location>
        <begin position="91"/>
        <end position="114"/>
    </location>
</feature>
<sequence>MISNMSLYGQLEYRAPRSAGSYRRAVSPPPMCIDPKLVDPGIGLPDTEEGWSQWPLCGFLPGDSTPDSSAEPQGPPSDSDGTPPPQASSSAHKKKMYVGRKLSGGRKRKVRASGKPKTSVRGSEPGTQILKCKWCSTWLQERTMQRHVNHKHPTHGTASVPASARTCTMCGVVFSRTDALHRHERICG</sequence>
<dbReference type="EMBL" id="ML143424">
    <property type="protein sequence ID" value="TBU28144.1"/>
    <property type="molecule type" value="Genomic_DNA"/>
</dbReference>
<keyword evidence="1" id="KW-0479">Metal-binding</keyword>
<keyword evidence="1" id="KW-0863">Zinc-finger</keyword>
<evidence type="ECO:0000256" key="1">
    <source>
        <dbReference type="PROSITE-ProRule" id="PRU00042"/>
    </source>
</evidence>
<organism evidence="4">
    <name type="scientific">Dichomitus squalens</name>
    <dbReference type="NCBI Taxonomy" id="114155"/>
    <lineage>
        <taxon>Eukaryota</taxon>
        <taxon>Fungi</taxon>
        <taxon>Dikarya</taxon>
        <taxon>Basidiomycota</taxon>
        <taxon>Agaricomycotina</taxon>
        <taxon>Agaricomycetes</taxon>
        <taxon>Polyporales</taxon>
        <taxon>Polyporaceae</taxon>
        <taxon>Dichomitus</taxon>
    </lineage>
</organism>
<dbReference type="SUPFAM" id="SSF118359">
    <property type="entry name" value="Expressed protein At2g23090/F21P24.15"/>
    <property type="match status" value="1"/>
</dbReference>
<keyword evidence="1" id="KW-0862">Zinc</keyword>